<dbReference type="PRINTS" id="PR00081">
    <property type="entry name" value="GDHRDH"/>
</dbReference>
<sequence length="243" mass="25381">MDLALKGLTAVVTGGSSGIGAAIVEAFAREGCHVRFCSRTAEKNAAMIERLAPYGVSVDAATLDVSAPDALDWIRSLGDFDVLVPNVSALSADWDASLQLDVSATVDLIECATETLKRSAHPAITYVGSKAATFATPGLEAYGAAKAAMVHYMKSLSQRLGPSGVRVNVVAPGDTLFAGGMWDRIRGHDPVLYERTRTGNPMQRFAAPEEVARAVVFLSSPAASFVNGAHLLVDGGATTHVHG</sequence>
<gene>
    <name evidence="3" type="ORF">HF690_07805</name>
</gene>
<name>A0A846ZN22_9GAMM</name>
<dbReference type="InterPro" id="IPR051122">
    <property type="entry name" value="SDR_DHRS6-like"/>
</dbReference>
<dbReference type="EMBL" id="JAAZQD010000003">
    <property type="protein sequence ID" value="NKZ38863.1"/>
    <property type="molecule type" value="Genomic_DNA"/>
</dbReference>
<dbReference type="PANTHER" id="PTHR43477:SF1">
    <property type="entry name" value="DIHYDROANTICAPSIN 7-DEHYDROGENASE"/>
    <property type="match status" value="1"/>
</dbReference>
<organism evidence="3 4">
    <name type="scientific">Oleiagrimonas citrea</name>
    <dbReference type="NCBI Taxonomy" id="1665687"/>
    <lineage>
        <taxon>Bacteria</taxon>
        <taxon>Pseudomonadati</taxon>
        <taxon>Pseudomonadota</taxon>
        <taxon>Gammaproteobacteria</taxon>
        <taxon>Lysobacterales</taxon>
        <taxon>Rhodanobacteraceae</taxon>
        <taxon>Oleiagrimonas</taxon>
    </lineage>
</organism>
<evidence type="ECO:0000256" key="2">
    <source>
        <dbReference type="ARBA" id="ARBA00023002"/>
    </source>
</evidence>
<evidence type="ECO:0000256" key="1">
    <source>
        <dbReference type="ARBA" id="ARBA00006484"/>
    </source>
</evidence>
<dbReference type="GO" id="GO:0016491">
    <property type="term" value="F:oxidoreductase activity"/>
    <property type="evidence" value="ECO:0007669"/>
    <property type="project" value="UniProtKB-KW"/>
</dbReference>
<dbReference type="RefSeq" id="WP_168609053.1">
    <property type="nucleotide sequence ID" value="NZ_JAAZQD010000003.1"/>
</dbReference>
<dbReference type="InterPro" id="IPR036291">
    <property type="entry name" value="NAD(P)-bd_dom_sf"/>
</dbReference>
<dbReference type="SUPFAM" id="SSF51735">
    <property type="entry name" value="NAD(P)-binding Rossmann-fold domains"/>
    <property type="match status" value="1"/>
</dbReference>
<keyword evidence="4" id="KW-1185">Reference proteome</keyword>
<dbReference type="AlphaFoldDB" id="A0A846ZN22"/>
<dbReference type="PANTHER" id="PTHR43477">
    <property type="entry name" value="DIHYDROANTICAPSIN 7-DEHYDROGENASE"/>
    <property type="match status" value="1"/>
</dbReference>
<comment type="similarity">
    <text evidence="1">Belongs to the short-chain dehydrogenases/reductases (SDR) family.</text>
</comment>
<dbReference type="Pfam" id="PF13561">
    <property type="entry name" value="adh_short_C2"/>
    <property type="match status" value="1"/>
</dbReference>
<keyword evidence="2" id="KW-0560">Oxidoreductase</keyword>
<dbReference type="PROSITE" id="PS00061">
    <property type="entry name" value="ADH_SHORT"/>
    <property type="match status" value="1"/>
</dbReference>
<proteinExistence type="inferred from homology"/>
<protein>
    <submittedName>
        <fullName evidence="3">SDR family oxidoreductase</fullName>
    </submittedName>
</protein>
<dbReference type="Gene3D" id="3.40.50.720">
    <property type="entry name" value="NAD(P)-binding Rossmann-like Domain"/>
    <property type="match status" value="1"/>
</dbReference>
<dbReference type="Proteomes" id="UP000541636">
    <property type="component" value="Unassembled WGS sequence"/>
</dbReference>
<dbReference type="InterPro" id="IPR020904">
    <property type="entry name" value="Sc_DH/Rdtase_CS"/>
</dbReference>
<evidence type="ECO:0000313" key="3">
    <source>
        <dbReference type="EMBL" id="NKZ38863.1"/>
    </source>
</evidence>
<comment type="caution">
    <text evidence="3">The sequence shown here is derived from an EMBL/GenBank/DDBJ whole genome shotgun (WGS) entry which is preliminary data.</text>
</comment>
<dbReference type="InterPro" id="IPR002347">
    <property type="entry name" value="SDR_fam"/>
</dbReference>
<accession>A0A846ZN22</accession>
<evidence type="ECO:0000313" key="4">
    <source>
        <dbReference type="Proteomes" id="UP000541636"/>
    </source>
</evidence>
<reference evidence="3 4" key="1">
    <citation type="journal article" date="2017" name="Int. J. Syst. Evol. Microbiol.">
        <title>Oleiagrimonas citrea sp. nov., a marine bacterium isolated from tidal flat sediment and emended description of the genus Oleiagrimonas Fang et al. 2015 and Oleiagrimonas soli.</title>
        <authorList>
            <person name="Yang S.H."/>
            <person name="Seo H.S."/>
            <person name="Seong C.N."/>
            <person name="Kwon K.K."/>
        </authorList>
    </citation>
    <scope>NUCLEOTIDE SEQUENCE [LARGE SCALE GENOMIC DNA]</scope>
    <source>
        <strain evidence="3 4">MEBiC09124</strain>
    </source>
</reference>